<dbReference type="GO" id="GO:0003676">
    <property type="term" value="F:nucleic acid binding"/>
    <property type="evidence" value="ECO:0007669"/>
    <property type="project" value="InterPro"/>
</dbReference>
<protein>
    <submittedName>
        <fullName evidence="2">Integrase</fullName>
    </submittedName>
</protein>
<comment type="caution">
    <text evidence="2">The sequence shown here is derived from an EMBL/GenBank/DDBJ whole genome shotgun (WGS) entry which is preliminary data.</text>
</comment>
<evidence type="ECO:0000313" key="2">
    <source>
        <dbReference type="EMBL" id="TDD36802.1"/>
    </source>
</evidence>
<sequence length="354" mass="40894">MVFRLMYLASVTVFAWLRLAARRTAAKDVEILVLRHEVAVLRRQLGRRPRLSWPDRATLSALALLLPRALRRARIVTPNTLLAWHRRLIAKKWTYPSRPGRPPITTKLRDLIVRLARENPRWGHRRIQGELVGLGHHVGAGTIRRILRNSRLGPTPREADTSWCSFLRAQAYGLLAVDFFHIDTISLRRLYVLFVMEVRTRTVHILGVTAHPTGVWTAQVARNLLTDLGEQAASFRFLIRDRDTKYTPAFDTIFASEDVTVIKTPPQTPRANCYAERFVRTIRDECTDRVLIYNERHAVRVLSEYADHFNIHRPHQSLDQHPPQHDRTTMPPNDALIRRHKVLGGLINEYTRAA</sequence>
<dbReference type="Proteomes" id="UP000294947">
    <property type="component" value="Unassembled WGS sequence"/>
</dbReference>
<dbReference type="GO" id="GO:0015074">
    <property type="term" value="P:DNA integration"/>
    <property type="evidence" value="ECO:0007669"/>
    <property type="project" value="InterPro"/>
</dbReference>
<gene>
    <name evidence="2" type="ORF">E1288_41390</name>
</gene>
<evidence type="ECO:0000313" key="3">
    <source>
        <dbReference type="Proteomes" id="UP000294947"/>
    </source>
</evidence>
<dbReference type="Pfam" id="PF13565">
    <property type="entry name" value="HTH_32"/>
    <property type="match status" value="1"/>
</dbReference>
<dbReference type="PROSITE" id="PS50994">
    <property type="entry name" value="INTEGRASE"/>
    <property type="match status" value="1"/>
</dbReference>
<feature type="domain" description="Integrase catalytic" evidence="1">
    <location>
        <begin position="152"/>
        <end position="340"/>
    </location>
</feature>
<dbReference type="EMBL" id="SMKW01000104">
    <property type="protein sequence ID" value="TDD36802.1"/>
    <property type="molecule type" value="Genomic_DNA"/>
</dbReference>
<dbReference type="InterPro" id="IPR001584">
    <property type="entry name" value="Integrase_cat-core"/>
</dbReference>
<accession>A0A4R4Y1V5</accession>
<dbReference type="InterPro" id="IPR036397">
    <property type="entry name" value="RNaseH_sf"/>
</dbReference>
<reference evidence="2 3" key="1">
    <citation type="submission" date="2019-03" db="EMBL/GenBank/DDBJ databases">
        <title>Draft genome sequences of novel Actinobacteria.</title>
        <authorList>
            <person name="Sahin N."/>
            <person name="Ay H."/>
            <person name="Saygin H."/>
        </authorList>
    </citation>
    <scope>NUCLEOTIDE SEQUENCE [LARGE SCALE GENOMIC DNA]</scope>
    <source>
        <strain evidence="2 3">7K502</strain>
    </source>
</reference>
<dbReference type="Pfam" id="PF13683">
    <property type="entry name" value="rve_3"/>
    <property type="match status" value="1"/>
</dbReference>
<dbReference type="PANTHER" id="PTHR47515:SF2">
    <property type="entry name" value="INTEGRASE CORE DOMAIN PROTEIN"/>
    <property type="match status" value="1"/>
</dbReference>
<dbReference type="SUPFAM" id="SSF53098">
    <property type="entry name" value="Ribonuclease H-like"/>
    <property type="match status" value="1"/>
</dbReference>
<name>A0A4R4Y1V5_9PSEU</name>
<dbReference type="Gene3D" id="3.30.420.10">
    <property type="entry name" value="Ribonuclease H-like superfamily/Ribonuclease H"/>
    <property type="match status" value="1"/>
</dbReference>
<proteinExistence type="predicted"/>
<evidence type="ECO:0000259" key="1">
    <source>
        <dbReference type="PROSITE" id="PS50994"/>
    </source>
</evidence>
<dbReference type="PANTHER" id="PTHR47515">
    <property type="entry name" value="LOW CALCIUM RESPONSE LOCUS PROTEIN T"/>
    <property type="match status" value="1"/>
</dbReference>
<dbReference type="AlphaFoldDB" id="A0A4R4Y1V5"/>
<dbReference type="RefSeq" id="WP_132494136.1">
    <property type="nucleotide sequence ID" value="NZ_SMKW01000104.1"/>
</dbReference>
<organism evidence="2 3">
    <name type="scientific">Saccharopolyspora elongata</name>
    <dbReference type="NCBI Taxonomy" id="2530387"/>
    <lineage>
        <taxon>Bacteria</taxon>
        <taxon>Bacillati</taxon>
        <taxon>Actinomycetota</taxon>
        <taxon>Actinomycetes</taxon>
        <taxon>Pseudonocardiales</taxon>
        <taxon>Pseudonocardiaceae</taxon>
        <taxon>Saccharopolyspora</taxon>
    </lineage>
</organism>
<dbReference type="InterPro" id="IPR012337">
    <property type="entry name" value="RNaseH-like_sf"/>
</dbReference>
<dbReference type="OrthoDB" id="1551204at2"/>
<keyword evidence="3" id="KW-1185">Reference proteome</keyword>